<keyword evidence="5" id="KW-1185">Reference proteome</keyword>
<dbReference type="Proteomes" id="UP000826709">
    <property type="component" value="Chromosome"/>
</dbReference>
<dbReference type="PANTHER" id="PTHR42953">
    <property type="entry name" value="HIGH-AFFINITY ZINC UPTAKE SYSTEM PROTEIN ZNUA-RELATED"/>
    <property type="match status" value="1"/>
</dbReference>
<comment type="similarity">
    <text evidence="1">Belongs to the bacterial solute-binding protein 9 family.</text>
</comment>
<gene>
    <name evidence="4" type="ORF">E2N92_07865</name>
</gene>
<keyword evidence="3" id="KW-0732">Signal</keyword>
<evidence type="ECO:0000313" key="4">
    <source>
        <dbReference type="EMBL" id="QYZ79350.1"/>
    </source>
</evidence>
<dbReference type="Pfam" id="PF01297">
    <property type="entry name" value="ZnuA"/>
    <property type="match status" value="1"/>
</dbReference>
<dbReference type="GO" id="GO:0007155">
    <property type="term" value="P:cell adhesion"/>
    <property type="evidence" value="ECO:0007669"/>
    <property type="project" value="InterPro"/>
</dbReference>
<dbReference type="InterPro" id="IPR006128">
    <property type="entry name" value="Lipoprotein_PsaA-like"/>
</dbReference>
<dbReference type="InterPro" id="IPR006127">
    <property type="entry name" value="ZnuA-like"/>
</dbReference>
<dbReference type="PROSITE" id="PS51257">
    <property type="entry name" value="PROKAR_LIPOPROTEIN"/>
    <property type="match status" value="1"/>
</dbReference>
<keyword evidence="2" id="KW-0813">Transport</keyword>
<evidence type="ECO:0000256" key="1">
    <source>
        <dbReference type="ARBA" id="ARBA00011028"/>
    </source>
</evidence>
<dbReference type="KEGG" id="mfk:E2N92_07865"/>
<dbReference type="Gene3D" id="3.40.50.1980">
    <property type="entry name" value="Nitrogenase molybdenum iron protein domain"/>
    <property type="match status" value="2"/>
</dbReference>
<name>A0A8G1EG29_9EURY</name>
<dbReference type="PRINTS" id="PR00690">
    <property type="entry name" value="ADHESNFAMILY"/>
</dbReference>
<evidence type="ECO:0000313" key="5">
    <source>
        <dbReference type="Proteomes" id="UP000826709"/>
    </source>
</evidence>
<dbReference type="AlphaFoldDB" id="A0A8G1EG29"/>
<dbReference type="EMBL" id="CP037968">
    <property type="protein sequence ID" value="QYZ79350.1"/>
    <property type="molecule type" value="Genomic_DNA"/>
</dbReference>
<reference evidence="4" key="2">
    <citation type="submission" date="2019-03" db="EMBL/GenBank/DDBJ databases">
        <authorList>
            <person name="Chen S.-C."/>
            <person name="Wu S.-Y."/>
            <person name="Lai M.-C."/>
        </authorList>
    </citation>
    <scope>NUCLEOTIDE SEQUENCE</scope>
    <source>
        <strain evidence="4">ML15</strain>
    </source>
</reference>
<dbReference type="RefSeq" id="WP_220680655.1">
    <property type="nucleotide sequence ID" value="NZ_CP037968.1"/>
</dbReference>
<protein>
    <submittedName>
        <fullName evidence="4">Zinc ABC transporter substrate-binding protein</fullName>
    </submittedName>
</protein>
<dbReference type="GO" id="GO:0046872">
    <property type="term" value="F:metal ion binding"/>
    <property type="evidence" value="ECO:0007669"/>
    <property type="project" value="InterPro"/>
</dbReference>
<dbReference type="GO" id="GO:0030001">
    <property type="term" value="P:metal ion transport"/>
    <property type="evidence" value="ECO:0007669"/>
    <property type="project" value="InterPro"/>
</dbReference>
<dbReference type="InterPro" id="IPR050492">
    <property type="entry name" value="Bact_metal-bind_prot9"/>
</dbReference>
<reference evidence="4" key="1">
    <citation type="journal article" date="2005" name="Int. J. Syst. Evol. Microbiol.">
        <title>Methanofollis formosanus sp. nov., isolated from a fish pond.</title>
        <authorList>
            <person name="Wu S.Y."/>
            <person name="Chen S.C."/>
            <person name="Lai M.C."/>
        </authorList>
    </citation>
    <scope>NUCLEOTIDE SEQUENCE</scope>
    <source>
        <strain evidence="4">ML15</strain>
    </source>
</reference>
<dbReference type="OrthoDB" id="50488at2157"/>
<dbReference type="PANTHER" id="PTHR42953:SF3">
    <property type="entry name" value="HIGH-AFFINITY ZINC UPTAKE SYSTEM PROTEIN ZNUA"/>
    <property type="match status" value="1"/>
</dbReference>
<accession>A0A8G1EG29</accession>
<evidence type="ECO:0000256" key="2">
    <source>
        <dbReference type="ARBA" id="ARBA00022448"/>
    </source>
</evidence>
<organism evidence="4 5">
    <name type="scientific">Methanofollis formosanus</name>
    <dbReference type="NCBI Taxonomy" id="299308"/>
    <lineage>
        <taxon>Archaea</taxon>
        <taxon>Methanobacteriati</taxon>
        <taxon>Methanobacteriota</taxon>
        <taxon>Stenosarchaea group</taxon>
        <taxon>Methanomicrobia</taxon>
        <taxon>Methanomicrobiales</taxon>
        <taxon>Methanomicrobiaceae</taxon>
        <taxon>Methanofollis</taxon>
    </lineage>
</organism>
<dbReference type="SUPFAM" id="SSF53807">
    <property type="entry name" value="Helical backbone' metal receptor"/>
    <property type="match status" value="1"/>
</dbReference>
<proteinExistence type="inferred from homology"/>
<evidence type="ECO:0000256" key="3">
    <source>
        <dbReference type="ARBA" id="ARBA00022729"/>
    </source>
</evidence>
<sequence length="286" mass="30182">MPEARYGGQALCGAVLVLSFILVAGCLGEGEAGADGKVLVAVTIPPQAEFVEAVGGDRVDAMILVGPGENPHTYEPTPGQLARLGEAAMYAKVGSGVEVENAWMEKIAGLNPDMLVVDCSEGIEIVDGDPHIWLSPRNAATMVANICDGLIAVDPEGKPIYEANRDRYLAELHALDTEIVASLDGREGKAVLVYHPAWGYFARDYGLKIVPIEDEGKEPTPQGLQHLIAQARAENISVVFASPEQSTRSAEVVAGEINGSVVLVSPLEKGYIENMRHVAGAFAGSP</sequence>